<comment type="caution">
    <text evidence="1">The sequence shown here is derived from an EMBL/GenBank/DDBJ whole genome shotgun (WGS) entry which is preliminary data.</text>
</comment>
<dbReference type="OrthoDB" id="2436459at2759"/>
<proteinExistence type="predicted"/>
<organism evidence="1 2">
    <name type="scientific">Dentiscutata erythropus</name>
    <dbReference type="NCBI Taxonomy" id="1348616"/>
    <lineage>
        <taxon>Eukaryota</taxon>
        <taxon>Fungi</taxon>
        <taxon>Fungi incertae sedis</taxon>
        <taxon>Mucoromycota</taxon>
        <taxon>Glomeromycotina</taxon>
        <taxon>Glomeromycetes</taxon>
        <taxon>Diversisporales</taxon>
        <taxon>Gigasporaceae</taxon>
        <taxon>Dentiscutata</taxon>
    </lineage>
</organism>
<sequence>ELMISTYILCVIRARPNGFFKNKGVKFVDRHSSHVHDDVIKALNAEGLDIVEISGGTICVLQPPDISVNKGNCKKALYELVSEWVFQTWKEIDTNILTRSFEAAGLTLNLDSSEDDKMSSRIQAIITNHMDEVTFDKED</sequence>
<reference evidence="1" key="1">
    <citation type="submission" date="2021-06" db="EMBL/GenBank/DDBJ databases">
        <authorList>
            <person name="Kallberg Y."/>
            <person name="Tangrot J."/>
            <person name="Rosling A."/>
        </authorList>
    </citation>
    <scope>NUCLEOTIDE SEQUENCE</scope>
    <source>
        <strain evidence="1">MA453B</strain>
    </source>
</reference>
<dbReference type="Proteomes" id="UP000789405">
    <property type="component" value="Unassembled WGS sequence"/>
</dbReference>
<protein>
    <submittedName>
        <fullName evidence="1">5432_t:CDS:1</fullName>
    </submittedName>
</protein>
<dbReference type="EMBL" id="CAJVPY010071460">
    <property type="protein sequence ID" value="CAG8828486.1"/>
    <property type="molecule type" value="Genomic_DNA"/>
</dbReference>
<evidence type="ECO:0000313" key="1">
    <source>
        <dbReference type="EMBL" id="CAG8828486.1"/>
    </source>
</evidence>
<feature type="non-terminal residue" evidence="1">
    <location>
        <position position="139"/>
    </location>
</feature>
<accession>A0A9N9KIH9</accession>
<gene>
    <name evidence="1" type="ORF">DERYTH_LOCUS28504</name>
</gene>
<keyword evidence="2" id="KW-1185">Reference proteome</keyword>
<name>A0A9N9KIH9_9GLOM</name>
<evidence type="ECO:0000313" key="2">
    <source>
        <dbReference type="Proteomes" id="UP000789405"/>
    </source>
</evidence>
<dbReference type="AlphaFoldDB" id="A0A9N9KIH9"/>